<dbReference type="Proteomes" id="UP001155546">
    <property type="component" value="Unassembled WGS sequence"/>
</dbReference>
<evidence type="ECO:0000313" key="1">
    <source>
        <dbReference type="EMBL" id="MCT7941735.1"/>
    </source>
</evidence>
<reference evidence="1" key="1">
    <citation type="journal article" date="2023" name="Int. J. Syst. Evol. Microbiol.">
        <title>&lt;i&gt;Shewanella septentrionalis&lt;/i&gt; sp. nov. and &lt;i&gt;Shewanella holmiensis&lt;/i&gt; sp. nov., isolated from Baltic Sea water and sediments.</title>
        <authorList>
            <person name="Martin-Rodriguez A.J."/>
            <person name="Thorell K."/>
            <person name="Joffre E."/>
            <person name="Jensie-Markopoulos S."/>
            <person name="Moore E.R.B."/>
            <person name="Sjoling A."/>
        </authorList>
    </citation>
    <scope>NUCLEOTIDE SEQUENCE</scope>
    <source>
        <strain evidence="1">SP1S2-7</strain>
    </source>
</reference>
<sequence>FTEADKEITNYITGYYSETRPHQYNGGLTPNESERLYWNDSKTVANFT</sequence>
<comment type="caution">
    <text evidence="1">The sequence shown here is derived from an EMBL/GenBank/DDBJ whole genome shotgun (WGS) entry which is preliminary data.</text>
</comment>
<evidence type="ECO:0000313" key="2">
    <source>
        <dbReference type="Proteomes" id="UP001155546"/>
    </source>
</evidence>
<gene>
    <name evidence="1" type="ORF">NE535_08005</name>
</gene>
<protein>
    <submittedName>
        <fullName evidence="1">IS3 family transposase</fullName>
    </submittedName>
</protein>
<dbReference type="EMBL" id="JAMTCD010000008">
    <property type="protein sequence ID" value="MCT7941735.1"/>
    <property type="molecule type" value="Genomic_DNA"/>
</dbReference>
<accession>A0A9X3AUM9</accession>
<dbReference type="AlphaFoldDB" id="A0A9X3AUM9"/>
<organism evidence="1 2">
    <name type="scientific">Shewanella holmiensis</name>
    <dbReference type="NCBI Taxonomy" id="2952222"/>
    <lineage>
        <taxon>Bacteria</taxon>
        <taxon>Pseudomonadati</taxon>
        <taxon>Pseudomonadota</taxon>
        <taxon>Gammaproteobacteria</taxon>
        <taxon>Alteromonadales</taxon>
        <taxon>Shewanellaceae</taxon>
        <taxon>Shewanella</taxon>
    </lineage>
</organism>
<name>A0A9X3AUM9_9GAMM</name>
<keyword evidence="2" id="KW-1185">Reference proteome</keyword>
<proteinExistence type="predicted"/>
<feature type="non-terminal residue" evidence="1">
    <location>
        <position position="1"/>
    </location>
</feature>